<feature type="compositionally biased region" description="Basic and acidic residues" evidence="1">
    <location>
        <begin position="14"/>
        <end position="29"/>
    </location>
</feature>
<organism evidence="2 3">
    <name type="scientific">Ictalurus punctatus</name>
    <name type="common">Channel catfish</name>
    <name type="synonym">Silurus punctatus</name>
    <dbReference type="NCBI Taxonomy" id="7998"/>
    <lineage>
        <taxon>Eukaryota</taxon>
        <taxon>Metazoa</taxon>
        <taxon>Chordata</taxon>
        <taxon>Craniata</taxon>
        <taxon>Vertebrata</taxon>
        <taxon>Euteleostomi</taxon>
        <taxon>Actinopterygii</taxon>
        <taxon>Neopterygii</taxon>
        <taxon>Teleostei</taxon>
        <taxon>Ostariophysi</taxon>
        <taxon>Siluriformes</taxon>
        <taxon>Ictaluridae</taxon>
        <taxon>Ictalurus</taxon>
    </lineage>
</organism>
<evidence type="ECO:0000313" key="2">
    <source>
        <dbReference type="Proteomes" id="UP000221080"/>
    </source>
</evidence>
<evidence type="ECO:0000256" key="1">
    <source>
        <dbReference type="SAM" id="MobiDB-lite"/>
    </source>
</evidence>
<protein>
    <submittedName>
        <fullName evidence="3">Uncharacterized protein LOC108274251</fullName>
    </submittedName>
</protein>
<gene>
    <name evidence="3" type="primary">LOC108274251</name>
</gene>
<feature type="region of interest" description="Disordered" evidence="1">
    <location>
        <begin position="1"/>
        <end position="56"/>
    </location>
</feature>
<proteinExistence type="predicted"/>
<dbReference type="RefSeq" id="XP_053541137.1">
    <property type="nucleotide sequence ID" value="XM_053685162.1"/>
</dbReference>
<keyword evidence="2" id="KW-1185">Reference proteome</keyword>
<name>A0A9F7RRI0_ICTPU</name>
<reference evidence="3" key="2">
    <citation type="submission" date="2025-08" db="UniProtKB">
        <authorList>
            <consortium name="RefSeq"/>
        </authorList>
    </citation>
    <scope>IDENTIFICATION</scope>
    <source>
        <tissue evidence="3">Blood</tissue>
    </source>
</reference>
<dbReference type="AlphaFoldDB" id="A0A9F7RRI0"/>
<evidence type="ECO:0000313" key="3">
    <source>
        <dbReference type="RefSeq" id="XP_053541137.1"/>
    </source>
</evidence>
<reference evidence="2" key="1">
    <citation type="journal article" date="2016" name="Nat. Commun.">
        <title>The channel catfish genome sequence provides insights into the evolution of scale formation in teleosts.</title>
        <authorList>
            <person name="Liu Z."/>
            <person name="Liu S."/>
            <person name="Yao J."/>
            <person name="Bao L."/>
            <person name="Zhang J."/>
            <person name="Li Y."/>
            <person name="Jiang C."/>
            <person name="Sun L."/>
            <person name="Wang R."/>
            <person name="Zhang Y."/>
            <person name="Zhou T."/>
            <person name="Zeng Q."/>
            <person name="Fu Q."/>
            <person name="Gao S."/>
            <person name="Li N."/>
            <person name="Koren S."/>
            <person name="Jiang Y."/>
            <person name="Zimin A."/>
            <person name="Xu P."/>
            <person name="Phillippy A.M."/>
            <person name="Geng X."/>
            <person name="Song L."/>
            <person name="Sun F."/>
            <person name="Li C."/>
            <person name="Wang X."/>
            <person name="Chen A."/>
            <person name="Jin Y."/>
            <person name="Yuan Z."/>
            <person name="Yang Y."/>
            <person name="Tan S."/>
            <person name="Peatman E."/>
            <person name="Lu J."/>
            <person name="Qin Z."/>
            <person name="Dunham R."/>
            <person name="Li Z."/>
            <person name="Sonstegard T."/>
            <person name="Feng J."/>
            <person name="Danzmann R.G."/>
            <person name="Schroeder S."/>
            <person name="Scheffler B."/>
            <person name="Duke M.V."/>
            <person name="Ballard L."/>
            <person name="Kucuktas H."/>
            <person name="Kaltenboeck L."/>
            <person name="Liu H."/>
            <person name="Armbruster J."/>
            <person name="Xie Y."/>
            <person name="Kirby M.L."/>
            <person name="Tian Y."/>
            <person name="Flanagan M.E."/>
            <person name="Mu W."/>
            <person name="Waldbieser G.C."/>
        </authorList>
    </citation>
    <scope>NUCLEOTIDE SEQUENCE [LARGE SCALE GENOMIC DNA]</scope>
    <source>
        <strain evidence="2">SDA103</strain>
    </source>
</reference>
<dbReference type="KEGG" id="ipu:108274251"/>
<feature type="compositionally biased region" description="Polar residues" evidence="1">
    <location>
        <begin position="44"/>
        <end position="56"/>
    </location>
</feature>
<accession>A0A9F7RRI0</accession>
<dbReference type="Proteomes" id="UP000221080">
    <property type="component" value="Chromosome 13"/>
</dbReference>
<dbReference type="OrthoDB" id="8964873at2759"/>
<dbReference type="GeneID" id="108274251"/>
<sequence>MSNPEEPDGVNENFTDKDNKDLNSLKDLDPETIASTPLLPRPSPQETNPMKSSASISQLDYLQSAKKITFGTEHSDTKNKKKITFGTEHSDTKNKTNPKYSILPPNIVNQNDISTMIISKSSILPFIFDVIKDTTRIIHTFMYDSDEKKYIFEMYKNSKIKDLVIGVRKQYAFAIIMWKDNSPPEEIGPYYPGKFHSEYYIIEYIKKIPKSKIINIYAIWIHTWYNPCIAIDNISEKPCMWNLIFLTKDYEFKIYISFTEYYIYHRNMYTIYKNSKELDVNSKEIIEVFDLAPQSKFHVKFNIKEYNDEFKTFMKNIPKDKWKVVHENKISPKSLDLKMTYNEWKQRGEETAEQFISEMIQNVKEIIGESFKEIEPHYDELKSMIKKWWDKNIRTSILTDEKFIEFIKEKVVLHYLEDIQRLPHPPVIFQIDLHNLHHEE</sequence>